<dbReference type="InterPro" id="IPR004274">
    <property type="entry name" value="FCP1_dom"/>
</dbReference>
<feature type="compositionally biased region" description="Basic and acidic residues" evidence="2">
    <location>
        <begin position="73"/>
        <end position="91"/>
    </location>
</feature>
<comment type="similarity">
    <text evidence="1">Belongs to the TIM50 family.</text>
</comment>
<evidence type="ECO:0000259" key="3">
    <source>
        <dbReference type="PROSITE" id="PS50969"/>
    </source>
</evidence>
<keyword evidence="1" id="KW-0653">Protein transport</keyword>
<dbReference type="PROSITE" id="PS50969">
    <property type="entry name" value="FCP1"/>
    <property type="match status" value="1"/>
</dbReference>
<comment type="caution">
    <text evidence="4">The sequence shown here is derived from an EMBL/GenBank/DDBJ whole genome shotgun (WGS) entry which is preliminary data.</text>
</comment>
<proteinExistence type="inferred from homology"/>
<evidence type="ECO:0000313" key="5">
    <source>
        <dbReference type="Proteomes" id="UP001420932"/>
    </source>
</evidence>
<keyword evidence="1" id="KW-0813">Transport</keyword>
<keyword evidence="1" id="KW-0811">Translocation</keyword>
<protein>
    <recommendedName>
        <fullName evidence="1">Mitochondrial import inner membrane translocase subunit TIM50</fullName>
    </recommendedName>
</protein>
<keyword evidence="1" id="KW-0496">Mitochondrion</keyword>
<organism evidence="4 5">
    <name type="scientific">Stephania yunnanensis</name>
    <dbReference type="NCBI Taxonomy" id="152371"/>
    <lineage>
        <taxon>Eukaryota</taxon>
        <taxon>Viridiplantae</taxon>
        <taxon>Streptophyta</taxon>
        <taxon>Embryophyta</taxon>
        <taxon>Tracheophyta</taxon>
        <taxon>Spermatophyta</taxon>
        <taxon>Magnoliopsida</taxon>
        <taxon>Ranunculales</taxon>
        <taxon>Menispermaceae</taxon>
        <taxon>Menispermoideae</taxon>
        <taxon>Cissampelideae</taxon>
        <taxon>Stephania</taxon>
    </lineage>
</organism>
<keyword evidence="1" id="KW-0809">Transit peptide</keyword>
<dbReference type="Proteomes" id="UP001420932">
    <property type="component" value="Unassembled WGS sequence"/>
</dbReference>
<evidence type="ECO:0000256" key="1">
    <source>
        <dbReference type="RuleBase" id="RU365079"/>
    </source>
</evidence>
<dbReference type="SUPFAM" id="SSF56784">
    <property type="entry name" value="HAD-like"/>
    <property type="match status" value="1"/>
</dbReference>
<keyword evidence="5" id="KW-1185">Reference proteome</keyword>
<sequence length="547" mass="63158">MGARGVSVDVKKKKKKKEKEKGKEWITGFCDSLGSSQCVERNLREKDMIMKDIVEEKLCGDDQEVKRRKRKRNNVDEKSEQHLVKESESEDFSKVTLNQTQICFKDHKRKSKRENASEKSDLFAFNENSEQHLVKESESENFSKETSNGTRVCLKDHKRKTKREKANGKSDFDASKERKHYVHNLREDNVGVSDGRSVDASKNLGTENDKNVCLEIYKRKTKRKKGKGKIEFSKSLTSKHVDRNIPKERKDTVVEKSFDEFIEDANDLQEGLLLNLEENGERNEGFSLSKVRDVASSDLYASIGRVPLSNTGRKLLVIDLNGILVDIVSFVPKEYRCDTRISKKYLFKRPFCDHFIALCFEKFNVGVWSSRLRKNVDRVVDYVMGDRKKKLLFCWDQSHCTRTGYTTLENSSKPLVLKELRKLWDKHDPDLPWELGEYNQSNTLLLDDSPYKALRNPPNTAVFPAPFSFLSQNDNSLGPEGDLCVYLERLAIAEDVQKYVEQHPFGQRPISSKNPSWGFYVKIAQQKQSCDSTLTSRVNDRKKISHL</sequence>
<feature type="region of interest" description="Disordered" evidence="2">
    <location>
        <begin position="1"/>
        <end position="22"/>
    </location>
</feature>
<dbReference type="PANTHER" id="PTHR12210">
    <property type="entry name" value="DULLARD PROTEIN PHOSPHATASE"/>
    <property type="match status" value="1"/>
</dbReference>
<feature type="domain" description="FCP1 homology" evidence="3">
    <location>
        <begin position="309"/>
        <end position="490"/>
    </location>
</feature>
<dbReference type="InterPro" id="IPR023214">
    <property type="entry name" value="HAD_sf"/>
</dbReference>
<dbReference type="GO" id="GO:0005744">
    <property type="term" value="C:TIM23 mitochondrial import inner membrane translocase complex"/>
    <property type="evidence" value="ECO:0007669"/>
    <property type="project" value="UniProtKB-UniRule"/>
</dbReference>
<gene>
    <name evidence="4" type="ORF">Syun_022836</name>
</gene>
<comment type="subunit">
    <text evidence="1">Component of the TIM23 complex.</text>
</comment>
<dbReference type="GO" id="GO:0015031">
    <property type="term" value="P:protein transport"/>
    <property type="evidence" value="ECO:0007669"/>
    <property type="project" value="UniProtKB-KW"/>
</dbReference>
<name>A0AAP0F7Q8_9MAGN</name>
<dbReference type="Gene3D" id="3.40.50.1000">
    <property type="entry name" value="HAD superfamily/HAD-like"/>
    <property type="match status" value="1"/>
</dbReference>
<dbReference type="SMART" id="SM00577">
    <property type="entry name" value="CPDc"/>
    <property type="match status" value="1"/>
</dbReference>
<dbReference type="FunFam" id="3.40.50.1000:FF:000257">
    <property type="entry name" value="Haloacid dehalogenase-like hydrolase (HAD) superfamily protein"/>
    <property type="match status" value="1"/>
</dbReference>
<evidence type="ECO:0000313" key="4">
    <source>
        <dbReference type="EMBL" id="KAK9106825.1"/>
    </source>
</evidence>
<dbReference type="InterPro" id="IPR050365">
    <property type="entry name" value="TIM50"/>
</dbReference>
<dbReference type="EMBL" id="JBBNAF010000010">
    <property type="protein sequence ID" value="KAK9106825.1"/>
    <property type="molecule type" value="Genomic_DNA"/>
</dbReference>
<feature type="region of interest" description="Disordered" evidence="2">
    <location>
        <begin position="62"/>
        <end position="91"/>
    </location>
</feature>
<accession>A0AAP0F7Q8</accession>
<evidence type="ECO:0000256" key="2">
    <source>
        <dbReference type="SAM" id="MobiDB-lite"/>
    </source>
</evidence>
<comment type="subcellular location">
    <subcellularLocation>
        <location evidence="1">Mitochondrion inner membrane</location>
        <topology evidence="1">Single-pass membrane protein</topology>
    </subcellularLocation>
</comment>
<dbReference type="InterPro" id="IPR036412">
    <property type="entry name" value="HAD-like_sf"/>
</dbReference>
<reference evidence="4 5" key="1">
    <citation type="submission" date="2024-01" db="EMBL/GenBank/DDBJ databases">
        <title>Genome assemblies of Stephania.</title>
        <authorList>
            <person name="Yang L."/>
        </authorList>
    </citation>
    <scope>NUCLEOTIDE SEQUENCE [LARGE SCALE GENOMIC DNA]</scope>
    <source>
        <strain evidence="4">YNDBR</strain>
        <tissue evidence="4">Leaf</tissue>
    </source>
</reference>
<comment type="function">
    <text evidence="1">Essential component of the TIM23 complex, a complex that mediates the translocation of transit peptide-containing proteins across the mitochondrial inner membrane.</text>
</comment>
<dbReference type="AlphaFoldDB" id="A0AAP0F7Q8"/>
<dbReference type="Pfam" id="PF03031">
    <property type="entry name" value="NIF"/>
    <property type="match status" value="1"/>
</dbReference>